<dbReference type="RefSeq" id="WP_348385954.1">
    <property type="nucleotide sequence ID" value="NZ_CP134146.1"/>
</dbReference>
<feature type="transmembrane region" description="Helical" evidence="14">
    <location>
        <begin position="281"/>
        <end position="306"/>
    </location>
</feature>
<dbReference type="Proteomes" id="UP001248581">
    <property type="component" value="Chromosome"/>
</dbReference>
<feature type="transmembrane region" description="Helical" evidence="14">
    <location>
        <begin position="153"/>
        <end position="172"/>
    </location>
</feature>
<evidence type="ECO:0000256" key="9">
    <source>
        <dbReference type="ARBA" id="ARBA00023136"/>
    </source>
</evidence>
<protein>
    <recommendedName>
        <fullName evidence="11 14">Protoheme IX farnesyltransferase</fullName>
        <ecNumber evidence="3 14">2.5.1.141</ecNumber>
    </recommendedName>
    <alternativeName>
        <fullName evidence="12 14">Heme B farnesyltransferase</fullName>
    </alternativeName>
    <alternativeName>
        <fullName evidence="10 14">Heme O synthase</fullName>
    </alternativeName>
</protein>
<proteinExistence type="inferred from homology"/>
<keyword evidence="7 14" id="KW-1133">Transmembrane helix</keyword>
<dbReference type="InterPro" id="IPR044878">
    <property type="entry name" value="UbiA_sf"/>
</dbReference>
<comment type="similarity">
    <text evidence="14">Belongs to the UbiA prenyltransferase family. Protoheme IX farnesyltransferase subfamily.</text>
</comment>
<dbReference type="EC" id="2.5.1.141" evidence="3 14"/>
<evidence type="ECO:0000256" key="10">
    <source>
        <dbReference type="ARBA" id="ARBA00030253"/>
    </source>
</evidence>
<dbReference type="GO" id="GO:0008495">
    <property type="term" value="F:protoheme IX farnesyltransferase activity"/>
    <property type="evidence" value="ECO:0007669"/>
    <property type="project" value="UniProtKB-EC"/>
</dbReference>
<keyword evidence="4 14" id="KW-1003">Cell membrane</keyword>
<dbReference type="InterPro" id="IPR006369">
    <property type="entry name" value="Protohaem_IX_farnesylTrfase"/>
</dbReference>
<evidence type="ECO:0000256" key="8">
    <source>
        <dbReference type="ARBA" id="ARBA00023133"/>
    </source>
</evidence>
<accession>A0ABY9TDK2</accession>
<evidence type="ECO:0000256" key="5">
    <source>
        <dbReference type="ARBA" id="ARBA00022679"/>
    </source>
</evidence>
<name>A0ABY9TDK2_9GAMM</name>
<comment type="function">
    <text evidence="14">Converts heme B (protoheme IX) to heme O by substitution of the vinyl group on carbon 2 of heme B porphyrin ring with a hydroxyethyl farnesyl side group.</text>
</comment>
<dbReference type="NCBIfam" id="TIGR01473">
    <property type="entry name" value="cyoE_ctaB"/>
    <property type="match status" value="1"/>
</dbReference>
<feature type="transmembrane region" description="Helical" evidence="14">
    <location>
        <begin position="27"/>
        <end position="43"/>
    </location>
</feature>
<comment type="catalytic activity">
    <reaction evidence="13 14">
        <text>heme b + (2E,6E)-farnesyl diphosphate + H2O = Fe(II)-heme o + diphosphate</text>
        <dbReference type="Rhea" id="RHEA:28070"/>
        <dbReference type="ChEBI" id="CHEBI:15377"/>
        <dbReference type="ChEBI" id="CHEBI:33019"/>
        <dbReference type="ChEBI" id="CHEBI:60344"/>
        <dbReference type="ChEBI" id="CHEBI:60530"/>
        <dbReference type="ChEBI" id="CHEBI:175763"/>
        <dbReference type="EC" id="2.5.1.141"/>
    </reaction>
</comment>
<dbReference type="CDD" id="cd13957">
    <property type="entry name" value="PT_UbiA_Cox10"/>
    <property type="match status" value="1"/>
</dbReference>
<keyword evidence="5 14" id="KW-0808">Transferase</keyword>
<evidence type="ECO:0000313" key="16">
    <source>
        <dbReference type="Proteomes" id="UP001248581"/>
    </source>
</evidence>
<feature type="transmembrane region" description="Helical" evidence="14">
    <location>
        <begin position="227"/>
        <end position="244"/>
    </location>
</feature>
<feature type="transmembrane region" description="Helical" evidence="14">
    <location>
        <begin position="103"/>
        <end position="120"/>
    </location>
</feature>
<sequence>MVEKIVTLQKQFALHGLAYFEMCKPKVVFMLLITAFVGMQLAPNVTQELATTRLITMFIALIGIGLAASAAAIVNHLVDVAIDSKMVRTHKRPMVVGSVNSHMAKLLATFLAIVSMYILVNYVNLLTALLTFSGLIGYAFIYSLYLKHATPQNIVIGGLSGALPPLLGWTAMTNEVSVNGLVLLAIIFFWTPAHFWALAIDRIEDYKKAKVPMLPVVKGIPHTKNCIINYTFITIIVSYIPVFTGMSGTIYVVLATALSAWFFYSSIKLKYFPDKTSAIKCFYVSIYYLLGLFMALLVDHFILVYLSL</sequence>
<comment type="subcellular location">
    <subcellularLocation>
        <location evidence="1 14">Cell membrane</location>
        <topology evidence="1 14">Multi-pass membrane protein</topology>
    </subcellularLocation>
</comment>
<dbReference type="PROSITE" id="PS00943">
    <property type="entry name" value="UBIA"/>
    <property type="match status" value="1"/>
</dbReference>
<evidence type="ECO:0000256" key="12">
    <source>
        <dbReference type="ARBA" id="ARBA00042475"/>
    </source>
</evidence>
<evidence type="ECO:0000256" key="11">
    <source>
        <dbReference type="ARBA" id="ARBA00040810"/>
    </source>
</evidence>
<evidence type="ECO:0000256" key="2">
    <source>
        <dbReference type="ARBA" id="ARBA00004919"/>
    </source>
</evidence>
<reference evidence="16" key="1">
    <citation type="submission" date="2023-09" db="EMBL/GenBank/DDBJ databases">
        <authorList>
            <person name="Li S."/>
            <person name="Li X."/>
            <person name="Zhang C."/>
            <person name="Zhao Z."/>
        </authorList>
    </citation>
    <scope>NUCLEOTIDE SEQUENCE [LARGE SCALE GENOMIC DNA]</scope>
    <source>
        <strain evidence="16">SQ345</strain>
    </source>
</reference>
<dbReference type="Pfam" id="PF01040">
    <property type="entry name" value="UbiA"/>
    <property type="match status" value="1"/>
</dbReference>
<feature type="transmembrane region" description="Helical" evidence="14">
    <location>
        <begin position="55"/>
        <end position="82"/>
    </location>
</feature>
<evidence type="ECO:0000256" key="1">
    <source>
        <dbReference type="ARBA" id="ARBA00004651"/>
    </source>
</evidence>
<dbReference type="Gene3D" id="1.10.357.140">
    <property type="entry name" value="UbiA prenyltransferase"/>
    <property type="match status" value="1"/>
</dbReference>
<evidence type="ECO:0000256" key="13">
    <source>
        <dbReference type="ARBA" id="ARBA00047690"/>
    </source>
</evidence>
<dbReference type="NCBIfam" id="NF003349">
    <property type="entry name" value="PRK04375.1-2"/>
    <property type="match status" value="1"/>
</dbReference>
<evidence type="ECO:0000256" key="3">
    <source>
        <dbReference type="ARBA" id="ARBA00012292"/>
    </source>
</evidence>
<keyword evidence="16" id="KW-1185">Reference proteome</keyword>
<comment type="miscellaneous">
    <text evidence="14">Carbon 2 of the heme B porphyrin ring is defined according to the Fischer nomenclature.</text>
</comment>
<evidence type="ECO:0000256" key="4">
    <source>
        <dbReference type="ARBA" id="ARBA00022475"/>
    </source>
</evidence>
<feature type="transmembrane region" description="Helical" evidence="14">
    <location>
        <begin position="178"/>
        <end position="200"/>
    </location>
</feature>
<feature type="transmembrane region" description="Helical" evidence="14">
    <location>
        <begin position="250"/>
        <end position="269"/>
    </location>
</feature>
<comment type="pathway">
    <text evidence="2 14">Porphyrin-containing compound metabolism; heme O biosynthesis; heme O from protoheme: step 1/1.</text>
</comment>
<dbReference type="InterPro" id="IPR030470">
    <property type="entry name" value="UbiA_prenylTrfase_CS"/>
</dbReference>
<dbReference type="PANTHER" id="PTHR43448">
    <property type="entry name" value="PROTOHEME IX FARNESYLTRANSFERASE, MITOCHONDRIAL"/>
    <property type="match status" value="1"/>
</dbReference>
<evidence type="ECO:0000256" key="6">
    <source>
        <dbReference type="ARBA" id="ARBA00022692"/>
    </source>
</evidence>
<feature type="transmembrane region" description="Helical" evidence="14">
    <location>
        <begin position="126"/>
        <end position="146"/>
    </location>
</feature>
<dbReference type="HAMAP" id="MF_00154">
    <property type="entry name" value="CyoE_CtaB"/>
    <property type="match status" value="1"/>
</dbReference>
<evidence type="ECO:0000313" key="15">
    <source>
        <dbReference type="EMBL" id="WNC66789.1"/>
    </source>
</evidence>
<dbReference type="InterPro" id="IPR000537">
    <property type="entry name" value="UbiA_prenyltransferase"/>
</dbReference>
<evidence type="ECO:0000256" key="7">
    <source>
        <dbReference type="ARBA" id="ARBA00022989"/>
    </source>
</evidence>
<evidence type="ECO:0000256" key="14">
    <source>
        <dbReference type="HAMAP-Rule" id="MF_00154"/>
    </source>
</evidence>
<dbReference type="EMBL" id="CP134146">
    <property type="protein sequence ID" value="WNC66789.1"/>
    <property type="molecule type" value="Genomic_DNA"/>
</dbReference>
<gene>
    <name evidence="14 15" type="primary">cyoE</name>
    <name evidence="15" type="ORF">RI845_09515</name>
</gene>
<keyword evidence="8 14" id="KW-0350">Heme biosynthesis</keyword>
<keyword evidence="6 14" id="KW-0812">Transmembrane</keyword>
<keyword evidence="9 14" id="KW-0472">Membrane</keyword>
<organism evidence="15 16">
    <name type="scientific">Thalassotalea nanhaiensis</name>
    <dbReference type="NCBI Taxonomy" id="3065648"/>
    <lineage>
        <taxon>Bacteria</taxon>
        <taxon>Pseudomonadati</taxon>
        <taxon>Pseudomonadota</taxon>
        <taxon>Gammaproteobacteria</taxon>
        <taxon>Alteromonadales</taxon>
        <taxon>Colwelliaceae</taxon>
        <taxon>Thalassotalea</taxon>
    </lineage>
</organism>
<dbReference type="PANTHER" id="PTHR43448:SF7">
    <property type="entry name" value="4-HYDROXYBENZOATE SOLANESYLTRANSFERASE"/>
    <property type="match status" value="1"/>
</dbReference>